<comment type="caution">
    <text evidence="3">The sequence shown here is derived from an EMBL/GenBank/DDBJ whole genome shotgun (WGS) entry which is preliminary data.</text>
</comment>
<sequence>MVLAQMPQGDAGKIESIRSRSVIARRLASLGLLPGCHVRVLRKRKRGAVLLEYRGTFLAVSHGIAEEIQMAEVEEAMRK</sequence>
<dbReference type="GO" id="GO:0046914">
    <property type="term" value="F:transition metal ion binding"/>
    <property type="evidence" value="ECO:0007669"/>
    <property type="project" value="InterPro"/>
</dbReference>
<gene>
    <name evidence="3" type="ORF">SDC9_27280</name>
</gene>
<accession>A0A644URP5</accession>
<feature type="domain" description="Ferrous iron transporter FeoA-like" evidence="2">
    <location>
        <begin position="1"/>
        <end position="72"/>
    </location>
</feature>
<evidence type="ECO:0000259" key="2">
    <source>
        <dbReference type="SMART" id="SM00899"/>
    </source>
</evidence>
<keyword evidence="1" id="KW-0408">Iron</keyword>
<dbReference type="InterPro" id="IPR053184">
    <property type="entry name" value="FeoA-like"/>
</dbReference>
<dbReference type="SUPFAM" id="SSF50037">
    <property type="entry name" value="C-terminal domain of transcriptional repressors"/>
    <property type="match status" value="1"/>
</dbReference>
<dbReference type="EMBL" id="VSSQ01000149">
    <property type="protein sequence ID" value="MPL81363.1"/>
    <property type="molecule type" value="Genomic_DNA"/>
</dbReference>
<proteinExistence type="predicted"/>
<evidence type="ECO:0000313" key="3">
    <source>
        <dbReference type="EMBL" id="MPL81363.1"/>
    </source>
</evidence>
<evidence type="ECO:0000256" key="1">
    <source>
        <dbReference type="ARBA" id="ARBA00023004"/>
    </source>
</evidence>
<dbReference type="Gene3D" id="2.30.30.90">
    <property type="match status" value="1"/>
</dbReference>
<dbReference type="InterPro" id="IPR038157">
    <property type="entry name" value="FeoA_core_dom"/>
</dbReference>
<dbReference type="PANTHER" id="PTHR43151:SF1">
    <property type="entry name" value="SSR2333 PROTEIN"/>
    <property type="match status" value="1"/>
</dbReference>
<dbReference type="PANTHER" id="PTHR43151">
    <property type="entry name" value="FEOA FAMILY PROTEIN"/>
    <property type="match status" value="1"/>
</dbReference>
<protein>
    <recommendedName>
        <fullName evidence="2">Ferrous iron transporter FeoA-like domain-containing protein</fullName>
    </recommendedName>
</protein>
<dbReference type="Pfam" id="PF04023">
    <property type="entry name" value="FeoA"/>
    <property type="match status" value="1"/>
</dbReference>
<name>A0A644URP5_9ZZZZ</name>
<dbReference type="AlphaFoldDB" id="A0A644URP5"/>
<dbReference type="InterPro" id="IPR007167">
    <property type="entry name" value="Fe-transptr_FeoA-like"/>
</dbReference>
<dbReference type="SMART" id="SM00899">
    <property type="entry name" value="FeoA"/>
    <property type="match status" value="1"/>
</dbReference>
<reference evidence="3" key="1">
    <citation type="submission" date="2019-08" db="EMBL/GenBank/DDBJ databases">
        <authorList>
            <person name="Kucharzyk K."/>
            <person name="Murdoch R.W."/>
            <person name="Higgins S."/>
            <person name="Loffler F."/>
        </authorList>
    </citation>
    <scope>NUCLEOTIDE SEQUENCE</scope>
</reference>
<organism evidence="3">
    <name type="scientific">bioreactor metagenome</name>
    <dbReference type="NCBI Taxonomy" id="1076179"/>
    <lineage>
        <taxon>unclassified sequences</taxon>
        <taxon>metagenomes</taxon>
        <taxon>ecological metagenomes</taxon>
    </lineage>
</organism>
<dbReference type="InterPro" id="IPR008988">
    <property type="entry name" value="Transcriptional_repressor_C"/>
</dbReference>